<dbReference type="GO" id="GO:0031956">
    <property type="term" value="F:medium-chain fatty acid-CoA ligase activity"/>
    <property type="evidence" value="ECO:0007669"/>
    <property type="project" value="TreeGrafter"/>
</dbReference>
<evidence type="ECO:0000313" key="4">
    <source>
        <dbReference type="Proteomes" id="UP000503011"/>
    </source>
</evidence>
<dbReference type="Gene3D" id="3.40.50.12780">
    <property type="entry name" value="N-terminal domain of ligase-like"/>
    <property type="match status" value="1"/>
</dbReference>
<sequence>MRPGATVPALVATNPHSVALVLAGAATGRPIAPLGVRLTEHELSQTLQRIASDVVVAATEFAEIGARIAERAGKRLEVFDAFAADPDRIAQRTHPDSIAALVHTSGTTGLPKPVPYRNKPLLRRVAVNSTLMGLGPGCAYATASPFHHIAGLGNVFVAMGSGATLVSMPKFSAGEWQHLDDLGVTHAFVAATMIGMLMSEDKLRLKNLRLLQYGASTIRPETLRAAMEQLPGVDFINFFGQTEGSPITVLTPDDHRRAVQDRPDLLESVGRPPEGVEITIHDPDHHGVGEVWARAEHMFRTEDDGWLHTGDMGRLDDEGYLFLTGRKGDLIIRGGENVYPIEVEGVLIRHPAVREVAVVGRPDERVGETVKAYIVPLDPASPPDPEELRRFTREQLAGFKVPTDWELTTALPRDTSGKLLRRRLV</sequence>
<dbReference type="KEGG" id="psuu:Psuf_059190"/>
<dbReference type="InterPro" id="IPR020845">
    <property type="entry name" value="AMP-binding_CS"/>
</dbReference>
<dbReference type="PANTHER" id="PTHR43201:SF32">
    <property type="entry name" value="2-SUCCINYLBENZOATE--COA LIGASE, CHLOROPLASTIC_PEROXISOMAL"/>
    <property type="match status" value="1"/>
</dbReference>
<reference evidence="3 4" key="2">
    <citation type="submission" date="2020-03" db="EMBL/GenBank/DDBJ databases">
        <authorList>
            <person name="Ichikawa N."/>
            <person name="Kimura A."/>
            <person name="Kitahashi Y."/>
            <person name="Uohara A."/>
        </authorList>
    </citation>
    <scope>NUCLEOTIDE SEQUENCE [LARGE SCALE GENOMIC DNA]</scope>
    <source>
        <strain evidence="3 4">NBRC 105367</strain>
    </source>
</reference>
<dbReference type="Pfam" id="PF13193">
    <property type="entry name" value="AMP-binding_C"/>
    <property type="match status" value="1"/>
</dbReference>
<dbReference type="InterPro" id="IPR000873">
    <property type="entry name" value="AMP-dep_synth/lig_dom"/>
</dbReference>
<dbReference type="InterPro" id="IPR025110">
    <property type="entry name" value="AMP-bd_C"/>
</dbReference>
<proteinExistence type="predicted"/>
<dbReference type="EMBL" id="AP022871">
    <property type="protein sequence ID" value="BCB88606.1"/>
    <property type="molecule type" value="Genomic_DNA"/>
</dbReference>
<protein>
    <submittedName>
        <fullName evidence="3">Acyl-CoA synthetase</fullName>
    </submittedName>
</protein>
<name>A0A6F8YRC2_9ACTN</name>
<gene>
    <name evidence="3" type="ORF">Psuf_059190</name>
</gene>
<dbReference type="Proteomes" id="UP000503011">
    <property type="component" value="Chromosome"/>
</dbReference>
<reference evidence="3 4" key="1">
    <citation type="submission" date="2020-03" db="EMBL/GenBank/DDBJ databases">
        <title>Whole genome shotgun sequence of Phytohabitans suffuscus NBRC 105367.</title>
        <authorList>
            <person name="Komaki H."/>
            <person name="Tamura T."/>
        </authorList>
    </citation>
    <scope>NUCLEOTIDE SEQUENCE [LARGE SCALE GENOMIC DNA]</scope>
    <source>
        <strain evidence="3 4">NBRC 105367</strain>
    </source>
</reference>
<feature type="domain" description="AMP-dependent synthetase/ligase" evidence="1">
    <location>
        <begin position="2"/>
        <end position="300"/>
    </location>
</feature>
<feature type="domain" description="AMP-binding enzyme C-terminal" evidence="2">
    <location>
        <begin position="342"/>
        <end position="418"/>
    </location>
</feature>
<dbReference type="GO" id="GO:0006631">
    <property type="term" value="P:fatty acid metabolic process"/>
    <property type="evidence" value="ECO:0007669"/>
    <property type="project" value="TreeGrafter"/>
</dbReference>
<dbReference type="PANTHER" id="PTHR43201">
    <property type="entry name" value="ACYL-COA SYNTHETASE"/>
    <property type="match status" value="1"/>
</dbReference>
<keyword evidence="4" id="KW-1185">Reference proteome</keyword>
<dbReference type="AlphaFoldDB" id="A0A6F8YRC2"/>
<evidence type="ECO:0000259" key="2">
    <source>
        <dbReference type="Pfam" id="PF13193"/>
    </source>
</evidence>
<dbReference type="Gene3D" id="3.30.300.30">
    <property type="match status" value="1"/>
</dbReference>
<dbReference type="SUPFAM" id="SSF56801">
    <property type="entry name" value="Acetyl-CoA synthetase-like"/>
    <property type="match status" value="1"/>
</dbReference>
<dbReference type="InterPro" id="IPR042099">
    <property type="entry name" value="ANL_N_sf"/>
</dbReference>
<dbReference type="Pfam" id="PF00501">
    <property type="entry name" value="AMP-binding"/>
    <property type="match status" value="1"/>
</dbReference>
<dbReference type="InterPro" id="IPR045851">
    <property type="entry name" value="AMP-bd_C_sf"/>
</dbReference>
<accession>A0A6F8YRC2</accession>
<evidence type="ECO:0000313" key="3">
    <source>
        <dbReference type="EMBL" id="BCB88606.1"/>
    </source>
</evidence>
<dbReference type="PROSITE" id="PS00455">
    <property type="entry name" value="AMP_BINDING"/>
    <property type="match status" value="1"/>
</dbReference>
<organism evidence="3 4">
    <name type="scientific">Phytohabitans suffuscus</name>
    <dbReference type="NCBI Taxonomy" id="624315"/>
    <lineage>
        <taxon>Bacteria</taxon>
        <taxon>Bacillati</taxon>
        <taxon>Actinomycetota</taxon>
        <taxon>Actinomycetes</taxon>
        <taxon>Micromonosporales</taxon>
        <taxon>Micromonosporaceae</taxon>
    </lineage>
</organism>
<dbReference type="CDD" id="cd04433">
    <property type="entry name" value="AFD_class_I"/>
    <property type="match status" value="1"/>
</dbReference>
<evidence type="ECO:0000259" key="1">
    <source>
        <dbReference type="Pfam" id="PF00501"/>
    </source>
</evidence>